<keyword evidence="1" id="KW-0175">Coiled coil</keyword>
<dbReference type="PANTHER" id="PTHR30563:SF0">
    <property type="entry name" value="DNA RECOMBINATION PROTEIN RMUC"/>
    <property type="match status" value="1"/>
</dbReference>
<dbReference type="Pfam" id="PF02646">
    <property type="entry name" value="RmuC"/>
    <property type="match status" value="1"/>
</dbReference>
<dbReference type="PANTHER" id="PTHR30563">
    <property type="entry name" value="DNA RECOMBINATION PROTEIN RMUC"/>
    <property type="match status" value="1"/>
</dbReference>
<feature type="non-terminal residue" evidence="4">
    <location>
        <position position="1"/>
    </location>
</feature>
<dbReference type="InterPro" id="IPR003798">
    <property type="entry name" value="DNA_recombination_RmuC"/>
</dbReference>
<evidence type="ECO:0000313" key="4">
    <source>
        <dbReference type="EMBL" id="SVB61315.1"/>
    </source>
</evidence>
<sequence>VFTCLLWAEWRISSMNMQESVLYIVLALLCVVIYLLISQRKHKDDGRNNEELGRLKESLTSSISTMSTSFNNLSKDVTRDMTQALTKVDEKVGVFNQQVESLNKGQQNFSRILAGVKQYGVLAEFSLASLLKDLLPASQYIANVKIKPEETSENVEFAVRLQDGVLCPIDSHWPIEKFKAIDEAYQNKDKQMLSDAKKALASAFRDKAKKVAQKYISQPKTTDFAIVYAPTEGLFSELASYRDPSTKELLTQELIKKYKITIMGPNTLSAFLQALHMGFQTLKVQKHATQIHDDLKIITTRFGRHFDGIKELRKKLEDAIGVTDNFGRDARSIMRTLENIKDPEEVEKAIKEDIDKVKVINK</sequence>
<dbReference type="GO" id="GO:0006310">
    <property type="term" value="P:DNA recombination"/>
    <property type="evidence" value="ECO:0007669"/>
    <property type="project" value="UniProtKB-KW"/>
</dbReference>
<evidence type="ECO:0000256" key="3">
    <source>
        <dbReference type="SAM" id="Phobius"/>
    </source>
</evidence>
<keyword evidence="3" id="KW-0812">Transmembrane</keyword>
<organism evidence="4">
    <name type="scientific">marine metagenome</name>
    <dbReference type="NCBI Taxonomy" id="408172"/>
    <lineage>
        <taxon>unclassified sequences</taxon>
        <taxon>metagenomes</taxon>
        <taxon>ecological metagenomes</taxon>
    </lineage>
</organism>
<evidence type="ECO:0000256" key="1">
    <source>
        <dbReference type="ARBA" id="ARBA00023054"/>
    </source>
</evidence>
<evidence type="ECO:0008006" key="5">
    <source>
        <dbReference type="Google" id="ProtNLM"/>
    </source>
</evidence>
<dbReference type="AlphaFoldDB" id="A0A382FF63"/>
<name>A0A382FF63_9ZZZZ</name>
<proteinExistence type="predicted"/>
<evidence type="ECO:0000256" key="2">
    <source>
        <dbReference type="ARBA" id="ARBA00023172"/>
    </source>
</evidence>
<feature type="transmembrane region" description="Helical" evidence="3">
    <location>
        <begin position="20"/>
        <end position="37"/>
    </location>
</feature>
<gene>
    <name evidence="4" type="ORF">METZ01_LOCUS214169</name>
</gene>
<protein>
    <recommendedName>
        <fullName evidence="5">DNA recombination protein RmuC</fullName>
    </recommendedName>
</protein>
<keyword evidence="2" id="KW-0233">DNA recombination</keyword>
<dbReference type="EMBL" id="UINC01049477">
    <property type="protein sequence ID" value="SVB61315.1"/>
    <property type="molecule type" value="Genomic_DNA"/>
</dbReference>
<reference evidence="4" key="1">
    <citation type="submission" date="2018-05" db="EMBL/GenBank/DDBJ databases">
        <authorList>
            <person name="Lanie J.A."/>
            <person name="Ng W.-L."/>
            <person name="Kazmierczak K.M."/>
            <person name="Andrzejewski T.M."/>
            <person name="Davidsen T.M."/>
            <person name="Wayne K.J."/>
            <person name="Tettelin H."/>
            <person name="Glass J.I."/>
            <person name="Rusch D."/>
            <person name="Podicherti R."/>
            <person name="Tsui H.-C.T."/>
            <person name="Winkler M.E."/>
        </authorList>
    </citation>
    <scope>NUCLEOTIDE SEQUENCE</scope>
</reference>
<keyword evidence="3" id="KW-0472">Membrane</keyword>
<keyword evidence="3" id="KW-1133">Transmembrane helix</keyword>
<accession>A0A382FF63</accession>